<name>A0AA90SSK7_9GAMM</name>
<keyword evidence="3" id="KW-1185">Reference proteome</keyword>
<proteinExistence type="predicted"/>
<dbReference type="InterPro" id="IPR052336">
    <property type="entry name" value="MlaD_Phospholipid_Transporter"/>
</dbReference>
<dbReference type="NCBIfam" id="TIGR04430">
    <property type="entry name" value="OM_asym_MlaD"/>
    <property type="match status" value="1"/>
</dbReference>
<dbReference type="AlphaFoldDB" id="A0AA90SSK7"/>
<evidence type="ECO:0000313" key="3">
    <source>
        <dbReference type="Proteomes" id="UP001178148"/>
    </source>
</evidence>
<dbReference type="PANTHER" id="PTHR33371">
    <property type="entry name" value="INTERMEMBRANE PHOSPHOLIPID TRANSPORT SYSTEM BINDING PROTEIN MLAD-RELATED"/>
    <property type="match status" value="1"/>
</dbReference>
<dbReference type="EMBL" id="JASXSV010000006">
    <property type="protein sequence ID" value="MDP0588645.1"/>
    <property type="molecule type" value="Genomic_DNA"/>
</dbReference>
<evidence type="ECO:0000313" key="2">
    <source>
        <dbReference type="EMBL" id="MDP0588645.1"/>
    </source>
</evidence>
<reference evidence="2 3" key="1">
    <citation type="journal article" date="2023" name="bioRxiv">
        <title>An intranuclear bacterial parasite of deep-sea mussels expresses apoptosis inhibitors acquired from its host.</title>
        <authorList>
            <person name="Gonzalez Porras M.A."/>
            <person name="Assie A."/>
            <person name="Tietjen M."/>
            <person name="Violette M."/>
            <person name="Kleiner M."/>
            <person name="Gruber-Vodicka H."/>
            <person name="Dubilier N."/>
            <person name="Leisch N."/>
        </authorList>
    </citation>
    <scope>NUCLEOTIDE SEQUENCE [LARGE SCALE GENOMIC DNA]</scope>
    <source>
        <strain evidence="2">IAP13</strain>
    </source>
</reference>
<dbReference type="GO" id="GO:0005548">
    <property type="term" value="F:phospholipid transporter activity"/>
    <property type="evidence" value="ECO:0007669"/>
    <property type="project" value="TreeGrafter"/>
</dbReference>
<evidence type="ECO:0000259" key="1">
    <source>
        <dbReference type="Pfam" id="PF02470"/>
    </source>
</evidence>
<dbReference type="GO" id="GO:0005543">
    <property type="term" value="F:phospholipid binding"/>
    <property type="evidence" value="ECO:0007669"/>
    <property type="project" value="TreeGrafter"/>
</dbReference>
<feature type="domain" description="Mce/MlaD" evidence="1">
    <location>
        <begin position="39"/>
        <end position="114"/>
    </location>
</feature>
<sequence>MKMRTIEIGVGAFMLAGILAMFVLALKVSGLSFSTNKNSYHLYAMFDNTGTLKKRAKVTLAGVIIGKVTDVSLDNDSYRALVDMEISSEVNNIPIDSTASIVTSGLLGEKYIGIGIGGDMAFLKSGERIEDTQSALVLEDLIGKVMLALVNKKDDK</sequence>
<accession>A0AA90SSK7</accession>
<protein>
    <submittedName>
        <fullName evidence="2">Outer membrane lipid asymmetry maintenance protein MlaD</fullName>
    </submittedName>
</protein>
<dbReference type="Pfam" id="PF02470">
    <property type="entry name" value="MlaD"/>
    <property type="match status" value="1"/>
</dbReference>
<comment type="caution">
    <text evidence="2">The sequence shown here is derived from an EMBL/GenBank/DDBJ whole genome shotgun (WGS) entry which is preliminary data.</text>
</comment>
<dbReference type="InterPro" id="IPR003399">
    <property type="entry name" value="Mce/MlaD"/>
</dbReference>
<organism evidence="2 3">
    <name type="scientific">Candidatus Endonucleibacter bathymodioli</name>
    <dbReference type="NCBI Taxonomy" id="539814"/>
    <lineage>
        <taxon>Bacteria</taxon>
        <taxon>Pseudomonadati</taxon>
        <taxon>Pseudomonadota</taxon>
        <taxon>Gammaproteobacteria</taxon>
        <taxon>Oceanospirillales</taxon>
        <taxon>Endozoicomonadaceae</taxon>
        <taxon>Candidatus Endonucleibacter</taxon>
    </lineage>
</organism>
<gene>
    <name evidence="2" type="primary">mlaD</name>
    <name evidence="2" type="ORF">QS748_05390</name>
</gene>
<dbReference type="PANTHER" id="PTHR33371:SF4">
    <property type="entry name" value="INTERMEMBRANE PHOSPHOLIPID TRANSPORT SYSTEM BINDING PROTEIN MLAD"/>
    <property type="match status" value="1"/>
</dbReference>
<dbReference type="InterPro" id="IPR030970">
    <property type="entry name" value="ABC_MlaD"/>
</dbReference>
<dbReference type="Proteomes" id="UP001178148">
    <property type="component" value="Unassembled WGS sequence"/>
</dbReference>